<dbReference type="AlphaFoldDB" id="D2QFS5"/>
<keyword evidence="3" id="KW-1185">Reference proteome</keyword>
<evidence type="ECO:0000256" key="1">
    <source>
        <dbReference type="SAM" id="SignalP"/>
    </source>
</evidence>
<dbReference type="Gene3D" id="2.40.160.20">
    <property type="match status" value="1"/>
</dbReference>
<dbReference type="KEGG" id="sli:Slin_2429"/>
<gene>
    <name evidence="2" type="ordered locus">Slin_2429</name>
</gene>
<accession>D2QFS5</accession>
<evidence type="ECO:0008006" key="4">
    <source>
        <dbReference type="Google" id="ProtNLM"/>
    </source>
</evidence>
<dbReference type="HOGENOM" id="CLU_930361_0_0_10"/>
<evidence type="ECO:0000313" key="2">
    <source>
        <dbReference type="EMBL" id="ADB38449.1"/>
    </source>
</evidence>
<name>D2QFS5_SPILD</name>
<dbReference type="EMBL" id="CP001769">
    <property type="protein sequence ID" value="ADB38449.1"/>
    <property type="molecule type" value="Genomic_DNA"/>
</dbReference>
<feature type="signal peptide" evidence="1">
    <location>
        <begin position="1"/>
        <end position="19"/>
    </location>
</feature>
<reference evidence="2 3" key="1">
    <citation type="journal article" date="2010" name="Stand. Genomic Sci.">
        <title>Complete genome sequence of Spirosoma linguale type strain (1).</title>
        <authorList>
            <person name="Lail K."/>
            <person name="Sikorski J."/>
            <person name="Saunders E."/>
            <person name="Lapidus A."/>
            <person name="Glavina Del Rio T."/>
            <person name="Copeland A."/>
            <person name="Tice H."/>
            <person name="Cheng J.-F."/>
            <person name="Lucas S."/>
            <person name="Nolan M."/>
            <person name="Bruce D."/>
            <person name="Goodwin L."/>
            <person name="Pitluck S."/>
            <person name="Ivanova N."/>
            <person name="Mavromatis K."/>
            <person name="Ovchinnikova G."/>
            <person name="Pati A."/>
            <person name="Chen A."/>
            <person name="Palaniappan K."/>
            <person name="Land M."/>
            <person name="Hauser L."/>
            <person name="Chang Y.-J."/>
            <person name="Jeffries C.D."/>
            <person name="Chain P."/>
            <person name="Brettin T."/>
            <person name="Detter J.C."/>
            <person name="Schuetze A."/>
            <person name="Rohde M."/>
            <person name="Tindall B.J."/>
            <person name="Goeker M."/>
            <person name="Bristow J."/>
            <person name="Eisen J.A."/>
            <person name="Markowitz V."/>
            <person name="Hugenholtz P."/>
            <person name="Kyrpides N.C."/>
            <person name="Klenk H.-P."/>
            <person name="Chen F."/>
        </authorList>
    </citation>
    <scope>NUCLEOTIDE SEQUENCE [LARGE SCALE GENOMIC DNA]</scope>
    <source>
        <strain evidence="3">ATCC 33905 / DSM 74 / LMG 10896 / Claus 1</strain>
    </source>
</reference>
<dbReference type="Proteomes" id="UP000002028">
    <property type="component" value="Chromosome"/>
</dbReference>
<organism evidence="2 3">
    <name type="scientific">Spirosoma linguale (strain ATCC 33905 / DSM 74 / LMG 10896 / Claus 1)</name>
    <dbReference type="NCBI Taxonomy" id="504472"/>
    <lineage>
        <taxon>Bacteria</taxon>
        <taxon>Pseudomonadati</taxon>
        <taxon>Bacteroidota</taxon>
        <taxon>Cytophagia</taxon>
        <taxon>Cytophagales</taxon>
        <taxon>Cytophagaceae</taxon>
        <taxon>Spirosoma</taxon>
    </lineage>
</organism>
<sequence>MKHISLLSFLVALAVSAQAQEVVIDTNYYAPPPVVRRRILMADPDQNTPNSSRRTEKRRELLEQLNETQTWYVGAEGGLRSDGGILSNSLDGLVSTPTQTKINWGVYLGYTYRNAWAFETGYTQSPTHLNITIANGSKPLVFDYQNNGFGIPFRIKRRIGLGSRTANGTGLWLTGGAWLVPNGSGQMGEFSLIGYTYRGRNRSDTIRLTNTTTVSKSITGLAELGVEYAARLSPQLELGFYMRKYWGLGNALRSDLAYTVNKTSLQTATVVANGTGWGFGASLRYIYGRQYEMKKSAKPTR</sequence>
<feature type="chain" id="PRO_5003034723" description="Outer membrane protein beta-barrel domain-containing protein" evidence="1">
    <location>
        <begin position="20"/>
        <end position="301"/>
    </location>
</feature>
<protein>
    <recommendedName>
        <fullName evidence="4">Outer membrane protein beta-barrel domain-containing protein</fullName>
    </recommendedName>
</protein>
<proteinExistence type="predicted"/>
<keyword evidence="1" id="KW-0732">Signal</keyword>
<dbReference type="eggNOG" id="ENOG503371V">
    <property type="taxonomic scope" value="Bacteria"/>
</dbReference>
<evidence type="ECO:0000313" key="3">
    <source>
        <dbReference type="Proteomes" id="UP000002028"/>
    </source>
</evidence>
<dbReference type="RefSeq" id="WP_012926984.1">
    <property type="nucleotide sequence ID" value="NC_013730.1"/>
</dbReference>